<dbReference type="PATRIC" id="fig|226910.6.peg.18"/>
<dbReference type="Proteomes" id="UP000031535">
    <property type="component" value="Unassembled WGS sequence"/>
</dbReference>
<reference evidence="2 3" key="1">
    <citation type="submission" date="2015-01" db="EMBL/GenBank/DDBJ databases">
        <title>Complete genome of Pseudomonas batumici UCM B-321 producer of the batumin antibiotic with strong antistaphilococcal and potential anticancer activity.</title>
        <authorList>
            <person name="Klochko V.V."/>
            <person name="Zelena L.B."/>
            <person name="Elena K.A."/>
            <person name="Reva O.N."/>
        </authorList>
    </citation>
    <scope>NUCLEOTIDE SEQUENCE [LARGE SCALE GENOMIC DNA]</scope>
    <source>
        <strain evidence="2 3">UCM B-321</strain>
    </source>
</reference>
<name>A0A0C2IGN1_9PSED</name>
<accession>A0A0C2IGN1</accession>
<protein>
    <submittedName>
        <fullName evidence="2">Uncharacterized protein</fullName>
    </submittedName>
</protein>
<gene>
    <name evidence="2" type="ORF">UCMB321_0018</name>
</gene>
<keyword evidence="3" id="KW-1185">Reference proteome</keyword>
<evidence type="ECO:0000256" key="1">
    <source>
        <dbReference type="SAM" id="MobiDB-lite"/>
    </source>
</evidence>
<comment type="caution">
    <text evidence="2">The sequence shown here is derived from an EMBL/GenBank/DDBJ whole genome shotgun (WGS) entry which is preliminary data.</text>
</comment>
<dbReference type="EMBL" id="JXDG01000001">
    <property type="protein sequence ID" value="KIH86145.1"/>
    <property type="molecule type" value="Genomic_DNA"/>
</dbReference>
<proteinExistence type="predicted"/>
<evidence type="ECO:0000313" key="2">
    <source>
        <dbReference type="EMBL" id="KIH86145.1"/>
    </source>
</evidence>
<sequence>MGGAPFQVGVMGQRPVTADPQARRTARGIQLGGAGCCANDRRLRA</sequence>
<dbReference type="AlphaFoldDB" id="A0A0C2IGN1"/>
<feature type="region of interest" description="Disordered" evidence="1">
    <location>
        <begin position="1"/>
        <end position="25"/>
    </location>
</feature>
<evidence type="ECO:0000313" key="3">
    <source>
        <dbReference type="Proteomes" id="UP000031535"/>
    </source>
</evidence>
<organism evidence="2 3">
    <name type="scientific">Pseudomonas batumici</name>
    <dbReference type="NCBI Taxonomy" id="226910"/>
    <lineage>
        <taxon>Bacteria</taxon>
        <taxon>Pseudomonadati</taxon>
        <taxon>Pseudomonadota</taxon>
        <taxon>Gammaproteobacteria</taxon>
        <taxon>Pseudomonadales</taxon>
        <taxon>Pseudomonadaceae</taxon>
        <taxon>Pseudomonas</taxon>
    </lineage>
</organism>
<dbReference type="STRING" id="226910.UCMB321_0018"/>